<evidence type="ECO:0000259" key="1">
    <source>
        <dbReference type="Pfam" id="PF01471"/>
    </source>
</evidence>
<dbReference type="InterPro" id="IPR036365">
    <property type="entry name" value="PGBD-like_sf"/>
</dbReference>
<sequence>MTTTFDPIYTAGIQKAINEKAGQNLKPDGQFGPMSVAALRTCQAKLGCPVTGVYDTATQNLLDPFIKQKYLTMASFDNAASALGVTAAHVRTVCDVEAQGSGFLPDGRVKILFERHWFSAELIARKIPNYQQLQAANSDIINTTPGGYVGGAGEYPRLARALKIDPYSAYYSASYGLFQIMGFNSTYAGYATPEFLYQACQESETKQLLAFVSFIKNYRAGVLWTALKAQDWAKFALNYNGSAYAKNQYDTKLASSFSKYTKNILAF</sequence>
<feature type="domain" description="Peptidoglycan binding-like" evidence="1">
    <location>
        <begin position="21"/>
        <end position="62"/>
    </location>
</feature>
<dbReference type="Gene3D" id="1.10.101.10">
    <property type="entry name" value="PGBD-like superfamily/PGBD"/>
    <property type="match status" value="1"/>
</dbReference>
<name>A0AAU7PF75_9VIRU</name>
<feature type="domain" description="N-acetylmuramidase" evidence="2">
    <location>
        <begin position="87"/>
        <end position="260"/>
    </location>
</feature>
<accession>A0AAU7PF75</accession>
<dbReference type="Pfam" id="PF11860">
    <property type="entry name" value="Muramidase"/>
    <property type="match status" value="1"/>
</dbReference>
<dbReference type="SUPFAM" id="SSF47090">
    <property type="entry name" value="PGBD-like"/>
    <property type="match status" value="1"/>
</dbReference>
<evidence type="ECO:0000259" key="2">
    <source>
        <dbReference type="Pfam" id="PF11860"/>
    </source>
</evidence>
<proteinExistence type="predicted"/>
<dbReference type="InterPro" id="IPR002477">
    <property type="entry name" value="Peptidoglycan-bd-like"/>
</dbReference>
<gene>
    <name evidence="3" type="ORF">SURPRISE13_092</name>
</gene>
<protein>
    <submittedName>
        <fullName evidence="3">Endolysin</fullName>
    </submittedName>
</protein>
<organism evidence="3">
    <name type="scientific">Burkholderia phage vB_BgluM-SURPRISE13</name>
    <dbReference type="NCBI Taxonomy" id="3159457"/>
    <lineage>
        <taxon>Viruses</taxon>
    </lineage>
</organism>
<reference evidence="3" key="1">
    <citation type="submission" date="2024-05" db="EMBL/GenBank/DDBJ databases">
        <title>Isolation and characterization of the novel Burkholderia jumbo bacteriophage Surprise13.</title>
        <authorList>
            <person name="Supina B.S.I."/>
            <person name="Dennis J."/>
        </authorList>
    </citation>
    <scope>NUCLEOTIDE SEQUENCE</scope>
</reference>
<dbReference type="InterPro" id="IPR036366">
    <property type="entry name" value="PGBDSf"/>
</dbReference>
<dbReference type="InterPro" id="IPR024408">
    <property type="entry name" value="Muramidase"/>
</dbReference>
<evidence type="ECO:0000313" key="3">
    <source>
        <dbReference type="EMBL" id="XBS47620.1"/>
    </source>
</evidence>
<dbReference type="EMBL" id="PP856017">
    <property type="protein sequence ID" value="XBS47620.1"/>
    <property type="molecule type" value="Genomic_DNA"/>
</dbReference>
<dbReference type="Pfam" id="PF01471">
    <property type="entry name" value="PG_binding_1"/>
    <property type="match status" value="1"/>
</dbReference>